<protein>
    <recommendedName>
        <fullName evidence="2">F-box domain-containing protein</fullName>
    </recommendedName>
</protein>
<feature type="domain" description="F-box" evidence="2">
    <location>
        <begin position="7"/>
        <end position="52"/>
    </location>
</feature>
<proteinExistence type="predicted"/>
<dbReference type="SUPFAM" id="SSF81383">
    <property type="entry name" value="F-box domain"/>
    <property type="match status" value="1"/>
</dbReference>
<feature type="region of interest" description="Disordered" evidence="1">
    <location>
        <begin position="571"/>
        <end position="598"/>
    </location>
</feature>
<dbReference type="OMA" id="LYRNFHI"/>
<dbReference type="Proteomes" id="UP000076632">
    <property type="component" value="Unassembled WGS sequence"/>
</dbReference>
<evidence type="ECO:0000259" key="2">
    <source>
        <dbReference type="PROSITE" id="PS50181"/>
    </source>
</evidence>
<dbReference type="OrthoDB" id="4200124at2759"/>
<keyword evidence="4" id="KW-1185">Reference proteome</keyword>
<organism evidence="3 4">
    <name type="scientific">Xylona heveae (strain CBS 132557 / TC161)</name>
    <dbReference type="NCBI Taxonomy" id="1328760"/>
    <lineage>
        <taxon>Eukaryota</taxon>
        <taxon>Fungi</taxon>
        <taxon>Dikarya</taxon>
        <taxon>Ascomycota</taxon>
        <taxon>Pezizomycotina</taxon>
        <taxon>Xylonomycetes</taxon>
        <taxon>Xylonales</taxon>
        <taxon>Xylonaceae</taxon>
        <taxon>Xylona</taxon>
    </lineage>
</organism>
<evidence type="ECO:0000313" key="3">
    <source>
        <dbReference type="EMBL" id="KZF25152.1"/>
    </source>
</evidence>
<dbReference type="InParanoid" id="A0A165INF4"/>
<feature type="region of interest" description="Disordered" evidence="1">
    <location>
        <begin position="891"/>
        <end position="910"/>
    </location>
</feature>
<feature type="region of interest" description="Disordered" evidence="1">
    <location>
        <begin position="423"/>
        <end position="525"/>
    </location>
</feature>
<feature type="compositionally biased region" description="Acidic residues" evidence="1">
    <location>
        <begin position="427"/>
        <end position="438"/>
    </location>
</feature>
<name>A0A165INF4_XYLHT</name>
<dbReference type="SMART" id="SM00256">
    <property type="entry name" value="FBOX"/>
    <property type="match status" value="1"/>
</dbReference>
<feature type="compositionally biased region" description="Polar residues" evidence="1">
    <location>
        <begin position="445"/>
        <end position="469"/>
    </location>
</feature>
<dbReference type="GeneID" id="28899870"/>
<evidence type="ECO:0000256" key="1">
    <source>
        <dbReference type="SAM" id="MobiDB-lite"/>
    </source>
</evidence>
<feature type="region of interest" description="Disordered" evidence="1">
    <location>
        <begin position="853"/>
        <end position="876"/>
    </location>
</feature>
<feature type="compositionally biased region" description="Acidic residues" evidence="1">
    <location>
        <begin position="286"/>
        <end position="296"/>
    </location>
</feature>
<gene>
    <name evidence="3" type="ORF">L228DRAFT_265626</name>
</gene>
<dbReference type="STRING" id="1328760.A0A165INF4"/>
<dbReference type="InterPro" id="IPR036047">
    <property type="entry name" value="F-box-like_dom_sf"/>
</dbReference>
<dbReference type="AlphaFoldDB" id="A0A165INF4"/>
<dbReference type="RefSeq" id="XP_018190707.1">
    <property type="nucleotide sequence ID" value="XM_018334733.1"/>
</dbReference>
<feature type="compositionally biased region" description="Polar residues" evidence="1">
    <location>
        <begin position="860"/>
        <end position="875"/>
    </location>
</feature>
<feature type="compositionally biased region" description="Pro residues" evidence="1">
    <location>
        <begin position="301"/>
        <end position="313"/>
    </location>
</feature>
<feature type="region of interest" description="Disordered" evidence="1">
    <location>
        <begin position="275"/>
        <end position="316"/>
    </location>
</feature>
<dbReference type="Pfam" id="PF12937">
    <property type="entry name" value="F-box-like"/>
    <property type="match status" value="1"/>
</dbReference>
<reference evidence="3 4" key="1">
    <citation type="journal article" date="2016" name="Fungal Biol.">
        <title>The genome of Xylona heveae provides a window into fungal endophytism.</title>
        <authorList>
            <person name="Gazis R."/>
            <person name="Kuo A."/>
            <person name="Riley R."/>
            <person name="LaButti K."/>
            <person name="Lipzen A."/>
            <person name="Lin J."/>
            <person name="Amirebrahimi M."/>
            <person name="Hesse C.N."/>
            <person name="Spatafora J.W."/>
            <person name="Henrissat B."/>
            <person name="Hainaut M."/>
            <person name="Grigoriev I.V."/>
            <person name="Hibbett D.S."/>
        </authorList>
    </citation>
    <scope>NUCLEOTIDE SEQUENCE [LARGE SCALE GENOMIC DNA]</scope>
    <source>
        <strain evidence="3 4">TC161</strain>
    </source>
</reference>
<accession>A0A165INF4</accession>
<evidence type="ECO:0000313" key="4">
    <source>
        <dbReference type="Proteomes" id="UP000076632"/>
    </source>
</evidence>
<dbReference type="EMBL" id="KV407455">
    <property type="protein sequence ID" value="KZF25152.1"/>
    <property type="molecule type" value="Genomic_DNA"/>
</dbReference>
<sequence>MAAAKAKLCITDLPLELQKNIFKHSTSQDLIALALVSKHFHSVACAQLYRDFTIIFPDEDDPAFDSPIDGLAGGLHTLVSSPHGHARHLKEISLDSLSGGEKGERAYKAYLYESSCGKFLSTLLFLTLKQANALEVFHWNIRVELSRPVFQALHQIPNLKRLHIRMHAGRSLYENPPPLPSIQNPPQVTTLIPPATGLFSNSSNAGLIAVVKPLQPPDEETSQKPEPRTFSGFKNLASLSILDMDTLDYLSELEACIRSSSSTLKELRLSLSSARARKARKPPVYESEESDQDVDDFGNPLAPPPPPPPPVPASEPQIINVQTPQEKEAQMRVERAAQDVILAKIFGLDPALPEVKIVAEKKETNPSSKKGKKIEIVEEKQLLSKLKNAMVQLSAGVGSSTIDKEKVLEALSMFDKARADYVKETENGDAEESPEEDASSSAESNQHIQNGGAQQSSLNKETENATPSDSAPKEESENVNDGPGLFDTPSTRVKHKPNAVHGDLLPEDIDMVHPDADDADEDEDQDIFEQARSTCSEDVPVNGNASLDEAMSDDFGNNTALMSGARGNTCNGISGNKMDPAAAKQGQSRTSSEQSEEAVRDYIRSTRKVALESFELHLIPLKTSIIFRAIDVTTLKHITLLNVGPQAHFWSLMAQTNKSTPLSLESVSSDDVTMPLLNVLNSLEYLEELFLRERSPKAKTQNLSPKTTVVAEDIRKLVLKKHIKNLTKLMIKNKADYNWDLNGKCIKLLAKKGTKLTELAISVDLRNFHLLLQYFLGLAKLRALHIVGLRTDDTCHTVLRELRRFAVDTIAQCPTMKLEYIAVDSIVERLIRQPSLQARLKVKKKESGKTFIKKGGPASVDNSTTEDFASASTSNNEEDEAKAFAYAVKKNGGDYSSSDESDGTDAEISKPGLKIETLENIKFYDIPDVTIFRKEVTAGRL</sequence>
<dbReference type="PROSITE" id="PS50181">
    <property type="entry name" value="FBOX"/>
    <property type="match status" value="1"/>
</dbReference>
<dbReference type="InterPro" id="IPR001810">
    <property type="entry name" value="F-box_dom"/>
</dbReference>